<comment type="caution">
    <text evidence="2">The sequence shown here is derived from an EMBL/GenBank/DDBJ whole genome shotgun (WGS) entry which is preliminary data.</text>
</comment>
<keyword evidence="3" id="KW-1185">Reference proteome</keyword>
<reference evidence="2 3" key="1">
    <citation type="submission" date="2024-02" db="EMBL/GenBank/DDBJ databases">
        <title>A Gaetbulibacter species isolated from tidal flats and genomic insights of their niches.</title>
        <authorList>
            <person name="Ye Y."/>
        </authorList>
    </citation>
    <scope>NUCLEOTIDE SEQUENCE [LARGE SCALE GENOMIC DNA]</scope>
    <source>
        <strain evidence="2 3">KEM-8</strain>
    </source>
</reference>
<keyword evidence="1" id="KW-1133">Transmembrane helix</keyword>
<evidence type="ECO:0000313" key="2">
    <source>
        <dbReference type="EMBL" id="MFH6768280.1"/>
    </source>
</evidence>
<protein>
    <submittedName>
        <fullName evidence="2">DUF6090 family protein</fullName>
    </submittedName>
</protein>
<evidence type="ECO:0000256" key="1">
    <source>
        <dbReference type="SAM" id="Phobius"/>
    </source>
</evidence>
<dbReference type="InterPro" id="IPR045749">
    <property type="entry name" value="DUF6090"/>
</dbReference>
<keyword evidence="1" id="KW-0812">Transmembrane</keyword>
<dbReference type="Proteomes" id="UP001610104">
    <property type="component" value="Unassembled WGS sequence"/>
</dbReference>
<gene>
    <name evidence="2" type="ORF">V8G56_06000</name>
</gene>
<feature type="transmembrane region" description="Helical" evidence="1">
    <location>
        <begin position="21"/>
        <end position="42"/>
    </location>
</feature>
<sequence>MIKFFRNIRKKLITEGKTFNYLKYAIGEIVLVVIGILIALQINNWNEAQNEKKIELGYMKNVLEDLKADDLIYSNYKKSNIDVYNTIDSLVIYLNKPDRIKFTSKTSYWARMMTVKFTRAQPVERTYEQMKSSGQLKLIKNQKVTNGISKYYNSLSELKQYNEAAILWLADYLKSVGKVFDGEVLLKILKERKEQKTDASTLITEDKAIINELIASAQYIYGVVKLSETVCDKKQKEALDLMNLIKKEYQID</sequence>
<accession>A0ABW7MN89</accession>
<keyword evidence="1" id="KW-0472">Membrane</keyword>
<dbReference type="RefSeq" id="WP_395437516.1">
    <property type="nucleotide sequence ID" value="NZ_JBAWKC010000001.1"/>
</dbReference>
<evidence type="ECO:0000313" key="3">
    <source>
        <dbReference type="Proteomes" id="UP001610104"/>
    </source>
</evidence>
<proteinExistence type="predicted"/>
<dbReference type="EMBL" id="JBAWKC010000001">
    <property type="protein sequence ID" value="MFH6768280.1"/>
    <property type="molecule type" value="Genomic_DNA"/>
</dbReference>
<organism evidence="2 3">
    <name type="scientific">Gaetbulibacter aquiaggeris</name>
    <dbReference type="NCBI Taxonomy" id="1735373"/>
    <lineage>
        <taxon>Bacteria</taxon>
        <taxon>Pseudomonadati</taxon>
        <taxon>Bacteroidota</taxon>
        <taxon>Flavobacteriia</taxon>
        <taxon>Flavobacteriales</taxon>
        <taxon>Flavobacteriaceae</taxon>
        <taxon>Gaetbulibacter</taxon>
    </lineage>
</organism>
<dbReference type="Pfam" id="PF19578">
    <property type="entry name" value="DUF6090"/>
    <property type="match status" value="1"/>
</dbReference>
<name>A0ABW7MN89_9FLAO</name>